<protein>
    <submittedName>
        <fullName evidence="1">Uncharacterized protein</fullName>
    </submittedName>
</protein>
<feature type="non-terminal residue" evidence="1">
    <location>
        <position position="1"/>
    </location>
</feature>
<accession>A0A383ERE6</accession>
<dbReference type="EMBL" id="UINC01228283">
    <property type="protein sequence ID" value="SVE59532.1"/>
    <property type="molecule type" value="Genomic_DNA"/>
</dbReference>
<gene>
    <name evidence="1" type="ORF">METZ01_LOCUS512386</name>
</gene>
<reference evidence="1" key="1">
    <citation type="submission" date="2018-05" db="EMBL/GenBank/DDBJ databases">
        <authorList>
            <person name="Lanie J.A."/>
            <person name="Ng W.-L."/>
            <person name="Kazmierczak K.M."/>
            <person name="Andrzejewski T.M."/>
            <person name="Davidsen T.M."/>
            <person name="Wayne K.J."/>
            <person name="Tettelin H."/>
            <person name="Glass J.I."/>
            <person name="Rusch D."/>
            <person name="Podicherti R."/>
            <person name="Tsui H.-C.T."/>
            <person name="Winkler M.E."/>
        </authorList>
    </citation>
    <scope>NUCLEOTIDE SEQUENCE</scope>
</reference>
<sequence>YSELNRLIDKYSLTMVVVGPREKSTYGHIDMSLFDTLGERVVESDSYTIYKID</sequence>
<evidence type="ECO:0000313" key="1">
    <source>
        <dbReference type="EMBL" id="SVE59532.1"/>
    </source>
</evidence>
<dbReference type="AlphaFoldDB" id="A0A383ERE6"/>
<proteinExistence type="predicted"/>
<organism evidence="1">
    <name type="scientific">marine metagenome</name>
    <dbReference type="NCBI Taxonomy" id="408172"/>
    <lineage>
        <taxon>unclassified sequences</taxon>
        <taxon>metagenomes</taxon>
        <taxon>ecological metagenomes</taxon>
    </lineage>
</organism>
<name>A0A383ERE6_9ZZZZ</name>